<feature type="transmembrane region" description="Helical" evidence="6">
    <location>
        <begin position="88"/>
        <end position="114"/>
    </location>
</feature>
<evidence type="ECO:0000256" key="6">
    <source>
        <dbReference type="SAM" id="Phobius"/>
    </source>
</evidence>
<evidence type="ECO:0000256" key="2">
    <source>
        <dbReference type="ARBA" id="ARBA00005587"/>
    </source>
</evidence>
<name>A0A0N0NIQ5_9EURO</name>
<keyword evidence="4 6" id="KW-1133">Transmembrane helix</keyword>
<dbReference type="EMBL" id="LFJN01000034">
    <property type="protein sequence ID" value="KPI36018.1"/>
    <property type="molecule type" value="Genomic_DNA"/>
</dbReference>
<dbReference type="GO" id="GO:0005886">
    <property type="term" value="C:plasma membrane"/>
    <property type="evidence" value="ECO:0007669"/>
    <property type="project" value="TreeGrafter"/>
</dbReference>
<protein>
    <submittedName>
        <fullName evidence="7">Protein alcS</fullName>
    </submittedName>
</protein>
<dbReference type="GO" id="GO:0015123">
    <property type="term" value="F:acetate transmembrane transporter activity"/>
    <property type="evidence" value="ECO:0007669"/>
    <property type="project" value="TreeGrafter"/>
</dbReference>
<feature type="transmembrane region" description="Helical" evidence="6">
    <location>
        <begin position="162"/>
        <end position="183"/>
    </location>
</feature>
<evidence type="ECO:0000256" key="4">
    <source>
        <dbReference type="ARBA" id="ARBA00022989"/>
    </source>
</evidence>
<dbReference type="InterPro" id="IPR051633">
    <property type="entry name" value="AceTr"/>
</dbReference>
<keyword evidence="5 6" id="KW-0472">Membrane</keyword>
<dbReference type="OrthoDB" id="3648309at2759"/>
<dbReference type="PANTHER" id="PTHR31123">
    <property type="entry name" value="ACCUMULATION OF DYADS PROTEIN 2-RELATED"/>
    <property type="match status" value="1"/>
</dbReference>
<dbReference type="Pfam" id="PF01184">
    <property type="entry name" value="Gpr1_Fun34_YaaH"/>
    <property type="match status" value="1"/>
</dbReference>
<feature type="transmembrane region" description="Helical" evidence="6">
    <location>
        <begin position="121"/>
        <end position="142"/>
    </location>
</feature>
<dbReference type="GeneID" id="28733377"/>
<dbReference type="STRING" id="1664694.A0A0N0NIQ5"/>
<feature type="transmembrane region" description="Helical" evidence="6">
    <location>
        <begin position="220"/>
        <end position="243"/>
    </location>
</feature>
<accession>A0A0N0NIQ5</accession>
<evidence type="ECO:0000313" key="8">
    <source>
        <dbReference type="Proteomes" id="UP000038010"/>
    </source>
</evidence>
<dbReference type="RefSeq" id="XP_017995981.1">
    <property type="nucleotide sequence ID" value="XM_018141497.1"/>
</dbReference>
<evidence type="ECO:0000256" key="1">
    <source>
        <dbReference type="ARBA" id="ARBA00004141"/>
    </source>
</evidence>
<reference evidence="7 8" key="1">
    <citation type="submission" date="2015-06" db="EMBL/GenBank/DDBJ databases">
        <title>Draft genome of the ant-associated black yeast Phialophora attae CBS 131958.</title>
        <authorList>
            <person name="Moreno L.F."/>
            <person name="Stielow B.J."/>
            <person name="de Hoog S."/>
            <person name="Vicente V.A."/>
            <person name="Weiss V.A."/>
            <person name="de Vries M."/>
            <person name="Cruz L.M."/>
            <person name="Souza E.M."/>
        </authorList>
    </citation>
    <scope>NUCLEOTIDE SEQUENCE [LARGE SCALE GENOMIC DNA]</scope>
    <source>
        <strain evidence="7 8">CBS 131958</strain>
    </source>
</reference>
<feature type="transmembrane region" description="Helical" evidence="6">
    <location>
        <begin position="190"/>
        <end position="214"/>
    </location>
</feature>
<proteinExistence type="inferred from homology"/>
<comment type="similarity">
    <text evidence="2">Belongs to the acetate uptake transporter (AceTr) (TC 2.A.96) family.</text>
</comment>
<dbReference type="AlphaFoldDB" id="A0A0N0NIQ5"/>
<sequence length="280" mass="30336">MDTPNSENNKELNHTSSHDDVVRRVATADSVWIPRDVFEKLYLNPEKPVAGDLRKKFANPTPVALIGFVIAATPYSISSMGWRGAGGLGGALIPVMIFFGGGIQILAACAEWVLGNTFSMCLFFTYGTFWVVAGTQLIPWFNVGSQYSNPVGNTFQGMDEPAYFATFGFYYMSLAVLTVIFTICSLRTNIVFVSALTTLIVAFCCGAGAFWNLAEGNVEIGGKLVVASGACTFALTSMVWYLLAVQLLESVDFPVTLPVGDLSKVIKGKSERAQAKMRQE</sequence>
<dbReference type="Proteomes" id="UP000038010">
    <property type="component" value="Unassembled WGS sequence"/>
</dbReference>
<keyword evidence="3 6" id="KW-0812">Transmembrane</keyword>
<dbReference type="VEuPathDB" id="FungiDB:AB675_1595"/>
<organism evidence="7 8">
    <name type="scientific">Cyphellophora attinorum</name>
    <dbReference type="NCBI Taxonomy" id="1664694"/>
    <lineage>
        <taxon>Eukaryota</taxon>
        <taxon>Fungi</taxon>
        <taxon>Dikarya</taxon>
        <taxon>Ascomycota</taxon>
        <taxon>Pezizomycotina</taxon>
        <taxon>Eurotiomycetes</taxon>
        <taxon>Chaetothyriomycetidae</taxon>
        <taxon>Chaetothyriales</taxon>
        <taxon>Cyphellophoraceae</taxon>
        <taxon>Cyphellophora</taxon>
    </lineage>
</organism>
<comment type="caution">
    <text evidence="7">The sequence shown here is derived from an EMBL/GenBank/DDBJ whole genome shotgun (WGS) entry which is preliminary data.</text>
</comment>
<comment type="subcellular location">
    <subcellularLocation>
        <location evidence="1">Membrane</location>
        <topology evidence="1">Multi-pass membrane protein</topology>
    </subcellularLocation>
</comment>
<dbReference type="PANTHER" id="PTHR31123:SF6">
    <property type="entry name" value="MEMBRANE AMMONIUM TRANSPORTER (ATO3), PUTATIVE (AFU_ORTHOLOGUE AFUA_5G01140)-RELATED"/>
    <property type="match status" value="1"/>
</dbReference>
<evidence type="ECO:0000256" key="3">
    <source>
        <dbReference type="ARBA" id="ARBA00022692"/>
    </source>
</evidence>
<feature type="transmembrane region" description="Helical" evidence="6">
    <location>
        <begin position="63"/>
        <end position="82"/>
    </location>
</feature>
<dbReference type="InterPro" id="IPR000791">
    <property type="entry name" value="Gpr1/Fun34/SatP-like"/>
</dbReference>
<evidence type="ECO:0000256" key="5">
    <source>
        <dbReference type="ARBA" id="ARBA00023136"/>
    </source>
</evidence>
<evidence type="ECO:0000313" key="7">
    <source>
        <dbReference type="EMBL" id="KPI36018.1"/>
    </source>
</evidence>
<gene>
    <name evidence="7" type="ORF">AB675_1595</name>
</gene>
<keyword evidence="8" id="KW-1185">Reference proteome</keyword>